<gene>
    <name evidence="1" type="ORF">LDC_2342</name>
</gene>
<reference evidence="1" key="1">
    <citation type="submission" date="2010-07" db="EMBL/GenBank/DDBJ databases">
        <authorList>
            <consortium name="CONSOLIDER consortium CSD2007-00005"/>
            <person name="Guazzaroni M.-E."/>
            <person name="Richter M."/>
            <person name="Garcia-Salamanca A."/>
            <person name="Yarza P."/>
            <person name="Ferrer M."/>
        </authorList>
    </citation>
    <scope>NUCLEOTIDE SEQUENCE</scope>
</reference>
<reference evidence="1" key="2">
    <citation type="journal article" date="2011" name="Microb. Ecol.">
        <title>Taxonomic and Functional Metagenomic Profiling of the Microbial Community in the Anoxic Sediment of a Sub-saline Shallow Lake (Laguna de Carrizo, Central Spain).</title>
        <authorList>
            <person name="Ferrer M."/>
            <person name="Guazzaroni M.E."/>
            <person name="Richter M."/>
            <person name="Garcia-Salamanca A."/>
            <person name="Yarza P."/>
            <person name="Suarez-Suarez A."/>
            <person name="Solano J."/>
            <person name="Alcaide M."/>
            <person name="van Dillewijn P."/>
            <person name="Molina-Henares M.A."/>
            <person name="Lopez-Cortes N."/>
            <person name="Al-Ramahi Y."/>
            <person name="Guerrero C."/>
            <person name="Acosta A."/>
            <person name="de Eugenio L.I."/>
            <person name="Martinez V."/>
            <person name="Marques S."/>
            <person name="Rojo F."/>
            <person name="Santero E."/>
            <person name="Genilloud O."/>
            <person name="Perez-Perez J."/>
            <person name="Rossello-Mora R."/>
            <person name="Ramos J.L."/>
        </authorList>
    </citation>
    <scope>NUCLEOTIDE SEQUENCE</scope>
</reference>
<protein>
    <submittedName>
        <fullName evidence="1">Uncharacterized protein</fullName>
    </submittedName>
</protein>
<sequence>MAGRAAAAPSTSAREQGLGKAAALDTAAWAERIAALHRSGDITAAADALRAFRAADPDADAYLPDSLREWARTVE</sequence>
<comment type="caution">
    <text evidence="1">The sequence shown here is derived from an EMBL/GenBank/DDBJ whole genome shotgun (WGS) entry which is preliminary data.</text>
</comment>
<proteinExistence type="predicted"/>
<name>D9PLB9_9ZZZZ</name>
<organism evidence="1">
    <name type="scientific">sediment metagenome</name>
    <dbReference type="NCBI Taxonomy" id="749907"/>
    <lineage>
        <taxon>unclassified sequences</taxon>
        <taxon>metagenomes</taxon>
        <taxon>ecological metagenomes</taxon>
    </lineage>
</organism>
<dbReference type="AlphaFoldDB" id="D9PLB9"/>
<accession>D9PLB9</accession>
<dbReference type="EMBL" id="ADZX01000707">
    <property type="protein sequence ID" value="EFK95646.1"/>
    <property type="molecule type" value="Genomic_DNA"/>
</dbReference>
<evidence type="ECO:0000313" key="1">
    <source>
        <dbReference type="EMBL" id="EFK95646.1"/>
    </source>
</evidence>